<proteinExistence type="predicted"/>
<sequence>MLRARLAELLEEHFPDPREDKRPSLAIYGSVARREATTRSDVDLLLVLPDRVLPSAAEVEQLVADLHHHVPAWTGNYAHVHLTSRTDLVSASRADDPIVRSWLEDADTVIGTDVRHLMKEEA</sequence>
<evidence type="ECO:0000313" key="3">
    <source>
        <dbReference type="Proteomes" id="UP000562124"/>
    </source>
</evidence>
<name>A0A7Y0LYG8_CELFI</name>
<dbReference type="Pfam" id="PF03445">
    <property type="entry name" value="DUF294"/>
    <property type="match status" value="1"/>
</dbReference>
<keyword evidence="3" id="KW-1185">Reference proteome</keyword>
<evidence type="ECO:0000259" key="1">
    <source>
        <dbReference type="Pfam" id="PF03445"/>
    </source>
</evidence>
<evidence type="ECO:0000313" key="2">
    <source>
        <dbReference type="EMBL" id="NMR20225.1"/>
    </source>
</evidence>
<feature type="domain" description="Protein-PII uridylyltransferase N-terminal" evidence="1">
    <location>
        <begin position="4"/>
        <end position="65"/>
    </location>
</feature>
<dbReference type="SUPFAM" id="SSF81301">
    <property type="entry name" value="Nucleotidyltransferase"/>
    <property type="match status" value="1"/>
</dbReference>
<accession>A0A7Y0LYG8</accession>
<reference evidence="2 3" key="1">
    <citation type="submission" date="2020-04" db="EMBL/GenBank/DDBJ databases">
        <title>Sequencing and Assembly of C. fimi.</title>
        <authorList>
            <person name="Ramsey A.R."/>
        </authorList>
    </citation>
    <scope>NUCLEOTIDE SEQUENCE [LARGE SCALE GENOMIC DNA]</scope>
    <source>
        <strain evidence="2 3">SB</strain>
    </source>
</reference>
<dbReference type="InterPro" id="IPR005105">
    <property type="entry name" value="GlnD_Uridyltrans_N"/>
</dbReference>
<dbReference type="CDD" id="cd05403">
    <property type="entry name" value="NT_KNTase_like"/>
    <property type="match status" value="1"/>
</dbReference>
<keyword evidence="2" id="KW-0808">Transferase</keyword>
<dbReference type="InterPro" id="IPR043519">
    <property type="entry name" value="NT_sf"/>
</dbReference>
<gene>
    <name evidence="2" type="ORF">HIR71_08335</name>
</gene>
<dbReference type="GO" id="GO:0008773">
    <property type="term" value="F:[protein-PII] uridylyltransferase activity"/>
    <property type="evidence" value="ECO:0007669"/>
    <property type="project" value="InterPro"/>
</dbReference>
<dbReference type="Proteomes" id="UP000562124">
    <property type="component" value="Unassembled WGS sequence"/>
</dbReference>
<comment type="caution">
    <text evidence="2">The sequence shown here is derived from an EMBL/GenBank/DDBJ whole genome shotgun (WGS) entry which is preliminary data.</text>
</comment>
<dbReference type="EMBL" id="JABCJJ010000010">
    <property type="protein sequence ID" value="NMR20225.1"/>
    <property type="molecule type" value="Genomic_DNA"/>
</dbReference>
<organism evidence="2 3">
    <name type="scientific">Cellulomonas fimi</name>
    <dbReference type="NCBI Taxonomy" id="1708"/>
    <lineage>
        <taxon>Bacteria</taxon>
        <taxon>Bacillati</taxon>
        <taxon>Actinomycetota</taxon>
        <taxon>Actinomycetes</taxon>
        <taxon>Micrococcales</taxon>
        <taxon>Cellulomonadaceae</taxon>
        <taxon>Cellulomonas</taxon>
    </lineage>
</organism>
<protein>
    <submittedName>
        <fullName evidence="2">Nucleotidyltransferase domain-containing protein</fullName>
    </submittedName>
</protein>
<dbReference type="AlphaFoldDB" id="A0A7Y0LYG8"/>
<dbReference type="Gene3D" id="3.30.460.10">
    <property type="entry name" value="Beta Polymerase, domain 2"/>
    <property type="match status" value="1"/>
</dbReference>